<dbReference type="PROSITE" id="PS50209">
    <property type="entry name" value="CARD"/>
    <property type="match status" value="1"/>
</dbReference>
<name>A0A8B6F664_MYTGA</name>
<organism evidence="2 3">
    <name type="scientific">Mytilus galloprovincialis</name>
    <name type="common">Mediterranean mussel</name>
    <dbReference type="NCBI Taxonomy" id="29158"/>
    <lineage>
        <taxon>Eukaryota</taxon>
        <taxon>Metazoa</taxon>
        <taxon>Spiralia</taxon>
        <taxon>Lophotrochozoa</taxon>
        <taxon>Mollusca</taxon>
        <taxon>Bivalvia</taxon>
        <taxon>Autobranchia</taxon>
        <taxon>Pteriomorphia</taxon>
        <taxon>Mytilida</taxon>
        <taxon>Mytiloidea</taxon>
        <taxon>Mytilidae</taxon>
        <taxon>Mytilinae</taxon>
        <taxon>Mytilus</taxon>
    </lineage>
</organism>
<keyword evidence="3" id="KW-1185">Reference proteome</keyword>
<dbReference type="GO" id="GO:0042981">
    <property type="term" value="P:regulation of apoptotic process"/>
    <property type="evidence" value="ECO:0007669"/>
    <property type="project" value="InterPro"/>
</dbReference>
<feature type="domain" description="CARD" evidence="1">
    <location>
        <begin position="157"/>
        <end position="240"/>
    </location>
</feature>
<accession>A0A8B6F664</accession>
<dbReference type="AlphaFoldDB" id="A0A8B6F664"/>
<protein>
    <recommendedName>
        <fullName evidence="1">CARD domain-containing protein</fullName>
    </recommendedName>
</protein>
<dbReference type="Gene3D" id="1.10.533.10">
    <property type="entry name" value="Death Domain, Fas"/>
    <property type="match status" value="1"/>
</dbReference>
<comment type="caution">
    <text evidence="2">The sequence shown here is derived from an EMBL/GenBank/DDBJ whole genome shotgun (WGS) entry which is preliminary data.</text>
</comment>
<dbReference type="Gene3D" id="3.60.10.10">
    <property type="entry name" value="Endonuclease/exonuclease/phosphatase"/>
    <property type="match status" value="1"/>
</dbReference>
<gene>
    <name evidence="2" type="ORF">MGAL_10B048943</name>
</gene>
<dbReference type="SUPFAM" id="SSF47986">
    <property type="entry name" value="DEATH domain"/>
    <property type="match status" value="1"/>
</dbReference>
<sequence length="586" mass="67383">MEIVIEVQIKNRNPSTKVTHNYNSSVENVPIKFLDSVAWYKDVHGNLREIYSVRPDFYPLLHTSGIISFVDKPKKIGANKRMINQKNKLKLRPSDSNIQKLPDHIAKQKRSLTNGGNSQTLHMKFLEKALHRLQLSRVLSYITYEEGLEEQVEVGIDEEVEVELEEAAGVGLTEELAERIIQNIQISQILDYMMTHLVLSSDDRRSIEQYVRQDDQNKALLRDVIKRGEPTYTVFVDALRISGYTDLANELKFYSQGEGSSTALIQTENIENKDRYVSSVVHDENPITPPRCSKDTTVNKFGRKLVQMCHNTGLTICNGRLRNDLAGQFTFCTSNGRSVNDYLLTCPCDYKLVENFKVLEHNEFSDHSPLFYEIQTNRTYNEEHSSNHYTYIKWDNEKVCDYTQALREKQTDLLELVNNINDNESANNAKLEKVSESIETSKTVNLNVKNRLVDVEKQNFSNNLLFFAIDEQIEDTEMDTGINGTQGDPEEANAAEKIVPENCINIITDFLEQRLNIKDAKTRIKLEKAYRLGRKKTNAEKPRPIVVKFAKFDDRELVRKASGRLRQTSFGISPQYPTEVLLKRKK</sequence>
<dbReference type="CDD" id="cd01671">
    <property type="entry name" value="CARD"/>
    <property type="match status" value="1"/>
</dbReference>
<dbReference type="SUPFAM" id="SSF56219">
    <property type="entry name" value="DNase I-like"/>
    <property type="match status" value="1"/>
</dbReference>
<evidence type="ECO:0000313" key="2">
    <source>
        <dbReference type="EMBL" id="VDI44099.1"/>
    </source>
</evidence>
<proteinExistence type="predicted"/>
<dbReference type="InterPro" id="IPR011029">
    <property type="entry name" value="DEATH-like_dom_sf"/>
</dbReference>
<dbReference type="Pfam" id="PF00619">
    <property type="entry name" value="CARD"/>
    <property type="match status" value="1"/>
</dbReference>
<reference evidence="2" key="1">
    <citation type="submission" date="2018-11" db="EMBL/GenBank/DDBJ databases">
        <authorList>
            <person name="Alioto T."/>
            <person name="Alioto T."/>
        </authorList>
    </citation>
    <scope>NUCLEOTIDE SEQUENCE</scope>
</reference>
<evidence type="ECO:0000259" key="1">
    <source>
        <dbReference type="PROSITE" id="PS50209"/>
    </source>
</evidence>
<dbReference type="Proteomes" id="UP000596742">
    <property type="component" value="Unassembled WGS sequence"/>
</dbReference>
<dbReference type="EMBL" id="UYJE01006233">
    <property type="protein sequence ID" value="VDI44099.1"/>
    <property type="molecule type" value="Genomic_DNA"/>
</dbReference>
<dbReference type="Gene3D" id="3.30.70.1820">
    <property type="entry name" value="L1 transposable element, RRM domain"/>
    <property type="match status" value="1"/>
</dbReference>
<evidence type="ECO:0000313" key="3">
    <source>
        <dbReference type="Proteomes" id="UP000596742"/>
    </source>
</evidence>
<dbReference type="OrthoDB" id="6146264at2759"/>
<dbReference type="InterPro" id="IPR001315">
    <property type="entry name" value="CARD"/>
</dbReference>
<dbReference type="InterPro" id="IPR036691">
    <property type="entry name" value="Endo/exonu/phosph_ase_sf"/>
</dbReference>